<gene>
    <name evidence="1" type="ORF">EZS27_039540</name>
</gene>
<proteinExistence type="predicted"/>
<comment type="caution">
    <text evidence="1">The sequence shown here is derived from an EMBL/GenBank/DDBJ whole genome shotgun (WGS) entry which is preliminary data.</text>
</comment>
<accession>A0A5J4PJ40</accession>
<name>A0A5J4PJ40_9ZZZZ</name>
<evidence type="ECO:0000313" key="1">
    <source>
        <dbReference type="EMBL" id="KAA6308870.1"/>
    </source>
</evidence>
<organism evidence="1">
    <name type="scientific">termite gut metagenome</name>
    <dbReference type="NCBI Taxonomy" id="433724"/>
    <lineage>
        <taxon>unclassified sequences</taxon>
        <taxon>metagenomes</taxon>
        <taxon>organismal metagenomes</taxon>
    </lineage>
</organism>
<dbReference type="SUPFAM" id="SSF56935">
    <property type="entry name" value="Porins"/>
    <property type="match status" value="1"/>
</dbReference>
<reference evidence="1" key="1">
    <citation type="submission" date="2019-03" db="EMBL/GenBank/DDBJ databases">
        <title>Single cell metagenomics reveals metabolic interactions within the superorganism composed of flagellate Streblomastix strix and complex community of Bacteroidetes bacteria on its surface.</title>
        <authorList>
            <person name="Treitli S.C."/>
            <person name="Kolisko M."/>
            <person name="Husnik F."/>
            <person name="Keeling P."/>
            <person name="Hampl V."/>
        </authorList>
    </citation>
    <scope>NUCLEOTIDE SEQUENCE</scope>
    <source>
        <strain evidence="1">STM</strain>
    </source>
</reference>
<sequence length="279" mass="31729">TALRLNPIRTRDWDLRFGINYTHNKNFLKSLHPQTKRIGVNGNSVIFAEEGYEVNQIVVPDYARDEQGRVIVDINTGYPSRATESARIGNTTPKHRLGVDLSLRWKDFTVSSVFEYRGGYYFASISQGNTMDFSGSSARSAYYNRERFVFPNSSYWDESKGAYVENTNITVSDGGSGFWTNSTYNSDTNSNYVYSGDYWKWRELAVSYQVPRVALHKITDFVQEITISLQGRNLLLWTPKSNEYTDPDYSAYDNNAIGVATLSQTPPTRYIGGSISFTF</sequence>
<feature type="non-terminal residue" evidence="1">
    <location>
        <position position="1"/>
    </location>
</feature>
<evidence type="ECO:0008006" key="2">
    <source>
        <dbReference type="Google" id="ProtNLM"/>
    </source>
</evidence>
<protein>
    <recommendedName>
        <fullName evidence="2">TonB-dependent receptor SusC</fullName>
    </recommendedName>
</protein>
<dbReference type="AlphaFoldDB" id="A0A5J4PJ40"/>
<dbReference type="EMBL" id="SNRY01008255">
    <property type="protein sequence ID" value="KAA6308870.1"/>
    <property type="molecule type" value="Genomic_DNA"/>
</dbReference>